<reference evidence="1 2" key="1">
    <citation type="submission" date="2024-09" db="EMBL/GenBank/DDBJ databases">
        <title>A chromosome-level genome assembly of Gray's grenadier anchovy, Coilia grayii.</title>
        <authorList>
            <person name="Fu Z."/>
        </authorList>
    </citation>
    <scope>NUCLEOTIDE SEQUENCE [LARGE SCALE GENOMIC DNA]</scope>
    <source>
        <strain evidence="1">G4</strain>
        <tissue evidence="1">Muscle</tissue>
    </source>
</reference>
<keyword evidence="2" id="KW-1185">Reference proteome</keyword>
<evidence type="ECO:0000313" key="1">
    <source>
        <dbReference type="EMBL" id="KAL2102235.1"/>
    </source>
</evidence>
<organism evidence="1 2">
    <name type="scientific">Coilia grayii</name>
    <name type="common">Gray's grenadier anchovy</name>
    <dbReference type="NCBI Taxonomy" id="363190"/>
    <lineage>
        <taxon>Eukaryota</taxon>
        <taxon>Metazoa</taxon>
        <taxon>Chordata</taxon>
        <taxon>Craniata</taxon>
        <taxon>Vertebrata</taxon>
        <taxon>Euteleostomi</taxon>
        <taxon>Actinopterygii</taxon>
        <taxon>Neopterygii</taxon>
        <taxon>Teleostei</taxon>
        <taxon>Clupei</taxon>
        <taxon>Clupeiformes</taxon>
        <taxon>Clupeoidei</taxon>
        <taxon>Engraulidae</taxon>
        <taxon>Coilinae</taxon>
        <taxon>Coilia</taxon>
    </lineage>
</organism>
<evidence type="ECO:0000313" key="2">
    <source>
        <dbReference type="Proteomes" id="UP001591681"/>
    </source>
</evidence>
<gene>
    <name evidence="1" type="ORF">ACEWY4_001403</name>
</gene>
<dbReference type="PANTHER" id="PTHR31025">
    <property type="entry name" value="SI:CH211-196P9.1-RELATED"/>
    <property type="match status" value="1"/>
</dbReference>
<proteinExistence type="predicted"/>
<comment type="caution">
    <text evidence="1">The sequence shown here is derived from an EMBL/GenBank/DDBJ whole genome shotgun (WGS) entry which is preliminary data.</text>
</comment>
<dbReference type="AlphaFoldDB" id="A0ABD1KSU5"/>
<sequence>MTSQSTSKNLREATHWPSRFEVPKFSIDVELRLKKANNSYHQTKVPLDVPRDVKSEILSKLVQAIFEVKPYPTRNEVGSVVIALVRKHPCLTEEQPSSGWDAWLTSLWFKVGNYHFKLRQAGMPEVAINRKRYGKDGVAKFSLKKSRRVEINFVPDHPEGQMNETLEEESSREVVEDQPLVREIEERWPAMFLTDEICREFERITKVNLMATFQSALEKFAPALLKLYRSKKESEFRALLVPLDEKVRESIYDTLF</sequence>
<dbReference type="EMBL" id="JBHFQA010000002">
    <property type="protein sequence ID" value="KAL2102235.1"/>
    <property type="molecule type" value="Genomic_DNA"/>
</dbReference>
<name>A0ABD1KSU5_9TELE</name>
<accession>A0ABD1KSU5</accession>
<dbReference type="Proteomes" id="UP001591681">
    <property type="component" value="Unassembled WGS sequence"/>
</dbReference>
<protein>
    <submittedName>
        <fullName evidence="1">Uncharacterized protein</fullName>
    </submittedName>
</protein>
<dbReference type="PANTHER" id="PTHR31025:SF27">
    <property type="entry name" value="SI:CH211-193K19.2-RELATED"/>
    <property type="match status" value="1"/>
</dbReference>